<evidence type="ECO:0000313" key="4">
    <source>
        <dbReference type="Proteomes" id="UP000675781"/>
    </source>
</evidence>
<evidence type="ECO:0000313" key="3">
    <source>
        <dbReference type="EMBL" id="MBR7835114.1"/>
    </source>
</evidence>
<keyword evidence="4" id="KW-1185">Reference proteome</keyword>
<dbReference type="PANTHER" id="PTHR43540">
    <property type="entry name" value="PEROXYUREIDOACRYLATE/UREIDOACRYLATE AMIDOHYDROLASE-RELATED"/>
    <property type="match status" value="1"/>
</dbReference>
<evidence type="ECO:0000256" key="1">
    <source>
        <dbReference type="ARBA" id="ARBA00022801"/>
    </source>
</evidence>
<reference evidence="3" key="1">
    <citation type="submission" date="2021-04" db="EMBL/GenBank/DDBJ databases">
        <title>Genome based classification of Actinospica acidithermotolerans sp. nov., an actinobacterium isolated from an Indonesian hot spring.</title>
        <authorList>
            <person name="Kusuma A.B."/>
            <person name="Putra K.E."/>
            <person name="Nafisah S."/>
            <person name="Loh J."/>
            <person name="Nouioui I."/>
            <person name="Goodfellow M."/>
        </authorList>
    </citation>
    <scope>NUCLEOTIDE SEQUENCE</scope>
    <source>
        <strain evidence="3">CSCA 57</strain>
    </source>
</reference>
<dbReference type="SUPFAM" id="SSF52499">
    <property type="entry name" value="Isochorismatase-like hydrolases"/>
    <property type="match status" value="1"/>
</dbReference>
<evidence type="ECO:0000259" key="2">
    <source>
        <dbReference type="Pfam" id="PF00857"/>
    </source>
</evidence>
<accession>A0A941EWA3</accession>
<keyword evidence="1 3" id="KW-0378">Hydrolase</keyword>
<dbReference type="InterPro" id="IPR000868">
    <property type="entry name" value="Isochorismatase-like_dom"/>
</dbReference>
<feature type="domain" description="Isochorismatase-like" evidence="2">
    <location>
        <begin position="4"/>
        <end position="142"/>
    </location>
</feature>
<dbReference type="Proteomes" id="UP000675781">
    <property type="component" value="Unassembled WGS sequence"/>
</dbReference>
<sequence length="226" mass="23976">MSRALIVIDVQESFVSRPIWRHSSNPDIVADVNTLIGHARAQGDLVVWVLHSEPGSGGPFDPESGLVRYQDGLEPLPGEPEIRKTSHNAFTTTNLGQILTERGVREVAVCGIRTEQCCETTARLASDLGYAVTFVIDATATNPIPHRDLLAEVEDPDELTPEQILADPRTLGSAEILERVEYALAGRFARIATVAEVVGRPTGADAGDAAAGTGAAVAETADAGAW</sequence>
<dbReference type="RefSeq" id="WP_212529627.1">
    <property type="nucleotide sequence ID" value="NZ_JAGSOG010000083.1"/>
</dbReference>
<organism evidence="3 4">
    <name type="scientific">Actinospica durhamensis</name>
    <dbReference type="NCBI Taxonomy" id="1508375"/>
    <lineage>
        <taxon>Bacteria</taxon>
        <taxon>Bacillati</taxon>
        <taxon>Actinomycetota</taxon>
        <taxon>Actinomycetes</taxon>
        <taxon>Catenulisporales</taxon>
        <taxon>Actinospicaceae</taxon>
        <taxon>Actinospica</taxon>
    </lineage>
</organism>
<gene>
    <name evidence="3" type="ORF">KDL01_17700</name>
</gene>
<dbReference type="InterPro" id="IPR050272">
    <property type="entry name" value="Isochorismatase-like_hydrls"/>
</dbReference>
<dbReference type="AlphaFoldDB" id="A0A941EWA3"/>
<dbReference type="Pfam" id="PF00857">
    <property type="entry name" value="Isochorismatase"/>
    <property type="match status" value="1"/>
</dbReference>
<comment type="caution">
    <text evidence="3">The sequence shown here is derived from an EMBL/GenBank/DDBJ whole genome shotgun (WGS) entry which is preliminary data.</text>
</comment>
<dbReference type="InterPro" id="IPR036380">
    <property type="entry name" value="Isochorismatase-like_sf"/>
</dbReference>
<proteinExistence type="predicted"/>
<dbReference type="CDD" id="cd01014">
    <property type="entry name" value="nicotinamidase_related"/>
    <property type="match status" value="1"/>
</dbReference>
<protein>
    <submittedName>
        <fullName evidence="3">Cysteine hydrolase</fullName>
    </submittedName>
</protein>
<name>A0A941EWA3_9ACTN</name>
<dbReference type="GO" id="GO:0016787">
    <property type="term" value="F:hydrolase activity"/>
    <property type="evidence" value="ECO:0007669"/>
    <property type="project" value="UniProtKB-KW"/>
</dbReference>
<dbReference type="PANTHER" id="PTHR43540:SF6">
    <property type="entry name" value="ISOCHORISMATASE-LIKE DOMAIN-CONTAINING PROTEIN"/>
    <property type="match status" value="1"/>
</dbReference>
<dbReference type="EMBL" id="JAGSOG010000083">
    <property type="protein sequence ID" value="MBR7835114.1"/>
    <property type="molecule type" value="Genomic_DNA"/>
</dbReference>
<dbReference type="Gene3D" id="3.40.50.850">
    <property type="entry name" value="Isochorismatase-like"/>
    <property type="match status" value="1"/>
</dbReference>